<dbReference type="InterPro" id="IPR011989">
    <property type="entry name" value="ARM-like"/>
</dbReference>
<accession>A0AAD3H8Q0</accession>
<sequence length="393" mass="44042">MSSQAEEQWPWLGLLKWSLTYVDGTVPSEESEDFKKMSKEDIAFLEEVMKNGIIDEGDRMKKILKHLITYFEHIQGGSSAKAVEEEKTSQDEKDEFADPLSVNEIEELLQELQDIVEQIDFAKSFSTMGGIPFLIGCASQSTKVPTNIRAACLEVLGTMTQNNPAVQYTMLEQGNIPKLVDIFFAEYLRGDADDASMIQARALQAMSCSVRNHDIGEKIFCMNTEARKMVEASLGLYSHEIESEKGKEALPKPSDNMRRKALFFMQALVTSDSADSERICLFNNAIQYVASRFIDKGTESNADIREMALSMLTRILDQKKSVNAVLDVKSYLVTLGIKSIAEMRKLKGDEKDLFGEELRLWEMLISQLSRAVRDEANPDHEASSSSSPLLLGS</sequence>
<protein>
    <recommendedName>
        <fullName evidence="3">Nucleotide exchange factor Fes1 domain-containing protein</fullName>
    </recommendedName>
</protein>
<gene>
    <name evidence="1" type="ORF">CTEN210_10555</name>
</gene>
<dbReference type="GO" id="GO:0005783">
    <property type="term" value="C:endoplasmic reticulum"/>
    <property type="evidence" value="ECO:0007669"/>
    <property type="project" value="TreeGrafter"/>
</dbReference>
<evidence type="ECO:0000313" key="2">
    <source>
        <dbReference type="Proteomes" id="UP001054902"/>
    </source>
</evidence>
<dbReference type="EMBL" id="BLLK01000047">
    <property type="protein sequence ID" value="GFH54079.1"/>
    <property type="molecule type" value="Genomic_DNA"/>
</dbReference>
<evidence type="ECO:0008006" key="3">
    <source>
        <dbReference type="Google" id="ProtNLM"/>
    </source>
</evidence>
<dbReference type="InterPro" id="IPR016024">
    <property type="entry name" value="ARM-type_fold"/>
</dbReference>
<dbReference type="SUPFAM" id="SSF48371">
    <property type="entry name" value="ARM repeat"/>
    <property type="match status" value="1"/>
</dbReference>
<dbReference type="InterPro" id="IPR050693">
    <property type="entry name" value="Hsp70_NEF-Inhibitors"/>
</dbReference>
<organism evidence="1 2">
    <name type="scientific">Chaetoceros tenuissimus</name>
    <dbReference type="NCBI Taxonomy" id="426638"/>
    <lineage>
        <taxon>Eukaryota</taxon>
        <taxon>Sar</taxon>
        <taxon>Stramenopiles</taxon>
        <taxon>Ochrophyta</taxon>
        <taxon>Bacillariophyta</taxon>
        <taxon>Coscinodiscophyceae</taxon>
        <taxon>Chaetocerotophycidae</taxon>
        <taxon>Chaetocerotales</taxon>
        <taxon>Chaetocerotaceae</taxon>
        <taxon>Chaetoceros</taxon>
    </lineage>
</organism>
<keyword evidence="2" id="KW-1185">Reference proteome</keyword>
<proteinExistence type="predicted"/>
<dbReference type="Gene3D" id="1.25.10.10">
    <property type="entry name" value="Leucine-rich Repeat Variant"/>
    <property type="match status" value="1"/>
</dbReference>
<evidence type="ECO:0000313" key="1">
    <source>
        <dbReference type="EMBL" id="GFH54079.1"/>
    </source>
</evidence>
<comment type="caution">
    <text evidence="1">The sequence shown here is derived from an EMBL/GenBank/DDBJ whole genome shotgun (WGS) entry which is preliminary data.</text>
</comment>
<dbReference type="AlphaFoldDB" id="A0AAD3H8Q0"/>
<name>A0AAD3H8Q0_9STRA</name>
<dbReference type="Proteomes" id="UP001054902">
    <property type="component" value="Unassembled WGS sequence"/>
</dbReference>
<reference evidence="1 2" key="1">
    <citation type="journal article" date="2021" name="Sci. Rep.">
        <title>The genome of the diatom Chaetoceros tenuissimus carries an ancient integrated fragment of an extant virus.</title>
        <authorList>
            <person name="Hongo Y."/>
            <person name="Kimura K."/>
            <person name="Takaki Y."/>
            <person name="Yoshida Y."/>
            <person name="Baba S."/>
            <person name="Kobayashi G."/>
            <person name="Nagasaki K."/>
            <person name="Hano T."/>
            <person name="Tomaru Y."/>
        </authorList>
    </citation>
    <scope>NUCLEOTIDE SEQUENCE [LARGE SCALE GENOMIC DNA]</scope>
    <source>
        <strain evidence="1 2">NIES-3715</strain>
    </source>
</reference>
<dbReference type="GO" id="GO:0000774">
    <property type="term" value="F:adenyl-nucleotide exchange factor activity"/>
    <property type="evidence" value="ECO:0007669"/>
    <property type="project" value="TreeGrafter"/>
</dbReference>
<dbReference type="PANTHER" id="PTHR19316:SF18">
    <property type="entry name" value="HSP70-BINDING PROTEIN 1"/>
    <property type="match status" value="1"/>
</dbReference>
<dbReference type="PANTHER" id="PTHR19316">
    <property type="entry name" value="PROTEIN FOLDING REGULATOR"/>
    <property type="match status" value="1"/>
</dbReference>